<evidence type="ECO:0000313" key="7">
    <source>
        <dbReference type="Proteomes" id="UP001596915"/>
    </source>
</evidence>
<reference evidence="1" key="1">
    <citation type="journal article" date="2014" name="Int. J. Syst. Evol. Microbiol.">
        <title>Complete genome of a new Firmicutes species belonging to the dominant human colonic microbiota ('Ruminococcus bicirculans') reveals two chromosomes and a selective capacity to utilize plant glucans.</title>
        <authorList>
            <consortium name="NISC Comparative Sequencing Program"/>
            <person name="Wegmann U."/>
            <person name="Louis P."/>
            <person name="Goesmann A."/>
            <person name="Henrissat B."/>
            <person name="Duncan S.H."/>
            <person name="Flint H.J."/>
        </authorList>
    </citation>
    <scope>NUCLEOTIDE SEQUENCE</scope>
    <source>
        <strain evidence="1">JCM 12607</strain>
    </source>
</reference>
<name>A0ABW2WRY8_9ACTN</name>
<reference evidence="1" key="3">
    <citation type="submission" date="2024-09" db="EMBL/GenBank/DDBJ databases">
        <authorList>
            <person name="Sun Q."/>
            <person name="Mori K."/>
        </authorList>
    </citation>
    <scope>NUCLEOTIDE SEQUENCE</scope>
    <source>
        <strain evidence="1">JCM 12607</strain>
    </source>
</reference>
<evidence type="ECO:0008006" key="8">
    <source>
        <dbReference type="Google" id="ProtNLM"/>
    </source>
</evidence>
<evidence type="ECO:0000313" key="5">
    <source>
        <dbReference type="EMBL" id="MFD0630209.1"/>
    </source>
</evidence>
<evidence type="ECO:0000313" key="2">
    <source>
        <dbReference type="EMBL" id="MFD0624315.1"/>
    </source>
</evidence>
<dbReference type="EMBL" id="JBHTGL010000008">
    <property type="protein sequence ID" value="MFD0624311.1"/>
    <property type="molecule type" value="Genomic_DNA"/>
</dbReference>
<organism evidence="1 7">
    <name type="scientific">Streptomyces sanglieri</name>
    <dbReference type="NCBI Taxonomy" id="193460"/>
    <lineage>
        <taxon>Bacteria</taxon>
        <taxon>Bacillati</taxon>
        <taxon>Actinomycetota</taxon>
        <taxon>Actinomycetes</taxon>
        <taxon>Kitasatosporales</taxon>
        <taxon>Streptomycetaceae</taxon>
        <taxon>Streptomyces</taxon>
    </lineage>
</organism>
<dbReference type="EMBL" id="JBHTGL010000014">
    <property type="protein sequence ID" value="MFD0630148.1"/>
    <property type="molecule type" value="Genomic_DNA"/>
</dbReference>
<sequence length="57" mass="6057">MGAIGDLGFTGLDDDPDNPVVITGYKAARTKPLASAKKQVNKLIASVRAVWNMPSRT</sequence>
<dbReference type="EMBL" id="JBHTGL010000015">
    <property type="protein sequence ID" value="MFD0630209.1"/>
    <property type="molecule type" value="Genomic_DNA"/>
</dbReference>
<keyword evidence="7" id="KW-1185">Reference proteome</keyword>
<proteinExistence type="predicted"/>
<dbReference type="EMBL" id="JBHTGL010000015">
    <property type="protein sequence ID" value="MFD0630213.1"/>
    <property type="molecule type" value="Genomic_DNA"/>
</dbReference>
<comment type="caution">
    <text evidence="1">The sequence shown here is derived from an EMBL/GenBank/DDBJ whole genome shotgun (WGS) entry which is preliminary data.</text>
</comment>
<evidence type="ECO:0000313" key="3">
    <source>
        <dbReference type="EMBL" id="MFD0630144.1"/>
    </source>
</evidence>
<evidence type="ECO:0000313" key="6">
    <source>
        <dbReference type="EMBL" id="MFD0630213.1"/>
    </source>
</evidence>
<dbReference type="EMBL" id="JBHTGL010000008">
    <property type="protein sequence ID" value="MFD0624315.1"/>
    <property type="molecule type" value="Genomic_DNA"/>
</dbReference>
<protein>
    <recommendedName>
        <fullName evidence="8">Transposase</fullName>
    </recommendedName>
</protein>
<accession>A0ABW2WRY8</accession>
<evidence type="ECO:0000313" key="1">
    <source>
        <dbReference type="EMBL" id="MFD0624311.1"/>
    </source>
</evidence>
<dbReference type="EMBL" id="JBHTGL010000014">
    <property type="protein sequence ID" value="MFD0630144.1"/>
    <property type="molecule type" value="Genomic_DNA"/>
</dbReference>
<dbReference type="Proteomes" id="UP001596915">
    <property type="component" value="Unassembled WGS sequence"/>
</dbReference>
<reference evidence="7" key="2">
    <citation type="journal article" date="2019" name="Int. J. Syst. Evol. Microbiol.">
        <title>The Global Catalogue of Microorganisms (GCM) 10K type strain sequencing project: providing services to taxonomists for standard genome sequencing and annotation.</title>
        <authorList>
            <consortium name="The Broad Institute Genomics Platform"/>
            <consortium name="The Broad Institute Genome Sequencing Center for Infectious Disease"/>
            <person name="Wu L."/>
            <person name="Ma J."/>
        </authorList>
    </citation>
    <scope>NUCLEOTIDE SEQUENCE [LARGE SCALE GENOMIC DNA]</scope>
    <source>
        <strain evidence="7">JCM 12607</strain>
    </source>
</reference>
<evidence type="ECO:0000313" key="4">
    <source>
        <dbReference type="EMBL" id="MFD0630148.1"/>
    </source>
</evidence>
<gene>
    <name evidence="1" type="ORF">ACFQ2K_17585</name>
    <name evidence="2" type="ORF">ACFQ2K_17605</name>
    <name evidence="3" type="ORF">ACFQ2K_53815</name>
    <name evidence="4" type="ORF">ACFQ2K_53835</name>
    <name evidence="5" type="ORF">ACFQ2K_54195</name>
    <name evidence="6" type="ORF">ACFQ2K_54215</name>
</gene>